<keyword evidence="7" id="KW-0812">Transmembrane</keyword>
<dbReference type="GO" id="GO:0005886">
    <property type="term" value="C:plasma membrane"/>
    <property type="evidence" value="ECO:0007669"/>
    <property type="project" value="TreeGrafter"/>
</dbReference>
<accession>A0A4S2MJ83</accession>
<protein>
    <recommendedName>
        <fullName evidence="9">Ig-like domain-containing protein</fullName>
    </recommendedName>
</protein>
<feature type="domain" description="Ig-like" evidence="9">
    <location>
        <begin position="390"/>
        <end position="460"/>
    </location>
</feature>
<feature type="signal peptide" evidence="8">
    <location>
        <begin position="1"/>
        <end position="24"/>
    </location>
</feature>
<dbReference type="InterPro" id="IPR036179">
    <property type="entry name" value="Ig-like_dom_sf"/>
</dbReference>
<dbReference type="PANTHER" id="PTHR11640">
    <property type="entry name" value="NEPHRIN"/>
    <property type="match status" value="1"/>
</dbReference>
<keyword evidence="8" id="KW-0732">Signal</keyword>
<dbReference type="InterPro" id="IPR007110">
    <property type="entry name" value="Ig-like_dom"/>
</dbReference>
<keyword evidence="3" id="KW-1015">Disulfide bond</keyword>
<dbReference type="InterPro" id="IPR003599">
    <property type="entry name" value="Ig_sub"/>
</dbReference>
<dbReference type="SMART" id="SM00409">
    <property type="entry name" value="IG"/>
    <property type="match status" value="4"/>
</dbReference>
<evidence type="ECO:0000256" key="4">
    <source>
        <dbReference type="ARBA" id="ARBA00023180"/>
    </source>
</evidence>
<dbReference type="Pfam" id="PF07686">
    <property type="entry name" value="V-set"/>
    <property type="match status" value="1"/>
</dbReference>
<reference evidence="10 11" key="1">
    <citation type="journal article" date="2019" name="BMC Genomics">
        <title>New insights from Opisthorchis felineus genome: update on genomics of the epidemiologically important liver flukes.</title>
        <authorList>
            <person name="Ershov N.I."/>
            <person name="Mordvinov V.A."/>
            <person name="Prokhortchouk E.B."/>
            <person name="Pakharukova M.Y."/>
            <person name="Gunbin K.V."/>
            <person name="Ustyantsev K."/>
            <person name="Genaev M.A."/>
            <person name="Blinov A.G."/>
            <person name="Mazur A."/>
            <person name="Boulygina E."/>
            <person name="Tsygankova S."/>
            <person name="Khrameeva E."/>
            <person name="Chekanov N."/>
            <person name="Fan G."/>
            <person name="Xiao A."/>
            <person name="Zhang H."/>
            <person name="Xu X."/>
            <person name="Yang H."/>
            <person name="Solovyev V."/>
            <person name="Lee S.M."/>
            <person name="Liu X."/>
            <person name="Afonnikov D.A."/>
            <person name="Skryabin K.G."/>
        </authorList>
    </citation>
    <scope>NUCLEOTIDE SEQUENCE [LARGE SCALE GENOMIC DNA]</scope>
    <source>
        <strain evidence="10">AK-0245</strain>
        <tissue evidence="10">Whole organism</tissue>
    </source>
</reference>
<comment type="caution">
    <text evidence="10">The sequence shown here is derived from an EMBL/GenBank/DDBJ whole genome shotgun (WGS) entry which is preliminary data.</text>
</comment>
<evidence type="ECO:0000256" key="7">
    <source>
        <dbReference type="SAM" id="Phobius"/>
    </source>
</evidence>
<dbReference type="InterPro" id="IPR013783">
    <property type="entry name" value="Ig-like_fold"/>
</dbReference>
<evidence type="ECO:0000256" key="5">
    <source>
        <dbReference type="ARBA" id="ARBA00023319"/>
    </source>
</evidence>
<keyword evidence="4" id="KW-0325">Glycoprotein</keyword>
<dbReference type="GO" id="GO:0050839">
    <property type="term" value="F:cell adhesion molecule binding"/>
    <property type="evidence" value="ECO:0007669"/>
    <property type="project" value="TreeGrafter"/>
</dbReference>
<dbReference type="Gene3D" id="2.60.40.10">
    <property type="entry name" value="Immunoglobulins"/>
    <property type="match status" value="5"/>
</dbReference>
<feature type="chain" id="PRO_5020546780" description="Ig-like domain-containing protein" evidence="8">
    <location>
        <begin position="25"/>
        <end position="897"/>
    </location>
</feature>
<dbReference type="AlphaFoldDB" id="A0A4S2MJ83"/>
<dbReference type="PROSITE" id="PS50835">
    <property type="entry name" value="IG_LIKE"/>
    <property type="match status" value="5"/>
</dbReference>
<dbReference type="EMBL" id="SJOL01001726">
    <property type="protein sequence ID" value="TGZ74528.1"/>
    <property type="molecule type" value="Genomic_DNA"/>
</dbReference>
<evidence type="ECO:0000313" key="11">
    <source>
        <dbReference type="Proteomes" id="UP000308267"/>
    </source>
</evidence>
<proteinExistence type="predicted"/>
<feature type="transmembrane region" description="Helical" evidence="7">
    <location>
        <begin position="574"/>
        <end position="596"/>
    </location>
</feature>
<keyword evidence="2 7" id="KW-0472">Membrane</keyword>
<feature type="domain" description="Ig-like" evidence="9">
    <location>
        <begin position="174"/>
        <end position="289"/>
    </location>
</feature>
<dbReference type="SUPFAM" id="SSF48726">
    <property type="entry name" value="Immunoglobulin"/>
    <property type="match status" value="5"/>
</dbReference>
<feature type="compositionally biased region" description="Polar residues" evidence="6">
    <location>
        <begin position="850"/>
        <end position="863"/>
    </location>
</feature>
<evidence type="ECO:0000256" key="2">
    <source>
        <dbReference type="ARBA" id="ARBA00023136"/>
    </source>
</evidence>
<sequence length="897" mass="99196">MMKSHQRHGLLAFISACLCGIIAAQPNILMDTSKLENPGVDGIIQIHPDSQAVTLNSTVRLQCRVRILTDPQTGAGAQVYWSKNDFGIGGSREDIQEYGRSSRYPYSRYDLPYNLKDGQYDLQITNVELSDEGSYVCQVNFMKHQYLSQTALLTVQVPSEAPKLYQVTNEGKGPEVEIGSATPAIVDDGAILVLKCVARHGKPGAIISWSIDGVPIQVETDPVKKVNVFRAGFTGNLTNSLTPSPSFPRLKDASSQMSARLNKLHHGKLVECRATNLGYDEQALRPAFTKLEVHYAPVVSIQVRPPRRDNEYMEHDIITVECAAHGRPDSFMWEWFVNGRQVENIADPWYRLRLTRDMHNAVFRCIAISNKKGHTETTVRVKFGPQFLEPSPLLFTASVGEDIAMECPARGNPTPRIDWRREGGHEVLHRGVTYRKDSLRDDDFGTYICTAYVSEFPPVSKQMYISKRRPPTIQPNPVVHAKLGRTARLRCTVNSVPQPPPDQTHWYFNGRPVRQDNHHTFEREEFLGGVVLILQIAHVMRTDYGKYNCTVRNGYGSDWKLIELSQQEDIPLQFIVGSAIAVGILIVVGLIILCACRQRICGGKYTKGRQNQNSSTSMRPVQAPFSEYGVINSEFKAPLSSQNGSYRSSYSPWYPNATVQPQTSYIGCGSDTDEQRSLTKGPKFSQEKYFYDDSKIDTCPSPNMPIGISSAYCPNMSSCQLIQPLCNGGGYISTIDARFLPTTQPTYITGCPTFISGAAMVGATNQPDFIPETISLQPLDSLGGGCLFTTADGHQVTTVPQIATLDLTNGMPHHLTTPSIYSGDAASGTSSVDHQVQSYMNHSKGELSDNARSPSHSGSGSMQFRQQTVNLPSSITLGVQPELHGISYVINDHTTNV</sequence>
<evidence type="ECO:0000259" key="9">
    <source>
        <dbReference type="PROSITE" id="PS50835"/>
    </source>
</evidence>
<dbReference type="GO" id="GO:0005911">
    <property type="term" value="C:cell-cell junction"/>
    <property type="evidence" value="ECO:0007669"/>
    <property type="project" value="TreeGrafter"/>
</dbReference>
<feature type="domain" description="Ig-like" evidence="9">
    <location>
        <begin position="38"/>
        <end position="154"/>
    </location>
</feature>
<dbReference type="SMART" id="SM00408">
    <property type="entry name" value="IGc2"/>
    <property type="match status" value="3"/>
</dbReference>
<dbReference type="PANTHER" id="PTHR11640:SF31">
    <property type="entry name" value="IRREGULAR CHIASM C-ROUGHEST PROTEIN-RELATED"/>
    <property type="match status" value="1"/>
</dbReference>
<dbReference type="OrthoDB" id="6413693at2759"/>
<dbReference type="GO" id="GO:0098609">
    <property type="term" value="P:cell-cell adhesion"/>
    <property type="evidence" value="ECO:0007669"/>
    <property type="project" value="TreeGrafter"/>
</dbReference>
<dbReference type="Pfam" id="PF13927">
    <property type="entry name" value="Ig_3"/>
    <property type="match status" value="2"/>
</dbReference>
<evidence type="ECO:0000256" key="3">
    <source>
        <dbReference type="ARBA" id="ARBA00023157"/>
    </source>
</evidence>
<feature type="domain" description="Ig-like" evidence="9">
    <location>
        <begin position="471"/>
        <end position="565"/>
    </location>
</feature>
<evidence type="ECO:0000256" key="6">
    <source>
        <dbReference type="SAM" id="MobiDB-lite"/>
    </source>
</evidence>
<gene>
    <name evidence="10" type="ORF">CRM22_000877</name>
</gene>
<dbReference type="Proteomes" id="UP000308267">
    <property type="component" value="Unassembled WGS sequence"/>
</dbReference>
<dbReference type="STRING" id="147828.A0A4S2MJ83"/>
<dbReference type="InterPro" id="IPR051275">
    <property type="entry name" value="Cell_adhesion_signaling"/>
</dbReference>
<dbReference type="InterPro" id="IPR003598">
    <property type="entry name" value="Ig_sub2"/>
</dbReference>
<dbReference type="InterPro" id="IPR013106">
    <property type="entry name" value="Ig_V-set"/>
</dbReference>
<feature type="region of interest" description="Disordered" evidence="6">
    <location>
        <begin position="843"/>
        <end position="863"/>
    </location>
</feature>
<name>A0A4S2MJ83_OPIFE</name>
<keyword evidence="7" id="KW-1133">Transmembrane helix</keyword>
<evidence type="ECO:0000256" key="1">
    <source>
        <dbReference type="ARBA" id="ARBA00004479"/>
    </source>
</evidence>
<keyword evidence="5" id="KW-0393">Immunoglobulin domain</keyword>
<evidence type="ECO:0000313" key="10">
    <source>
        <dbReference type="EMBL" id="TGZ74528.1"/>
    </source>
</evidence>
<evidence type="ECO:0000256" key="8">
    <source>
        <dbReference type="SAM" id="SignalP"/>
    </source>
</evidence>
<keyword evidence="11" id="KW-1185">Reference proteome</keyword>
<organism evidence="10 11">
    <name type="scientific">Opisthorchis felineus</name>
    <dbReference type="NCBI Taxonomy" id="147828"/>
    <lineage>
        <taxon>Eukaryota</taxon>
        <taxon>Metazoa</taxon>
        <taxon>Spiralia</taxon>
        <taxon>Lophotrochozoa</taxon>
        <taxon>Platyhelminthes</taxon>
        <taxon>Trematoda</taxon>
        <taxon>Digenea</taxon>
        <taxon>Opisthorchiida</taxon>
        <taxon>Opisthorchiata</taxon>
        <taxon>Opisthorchiidae</taxon>
        <taxon>Opisthorchis</taxon>
    </lineage>
</organism>
<feature type="domain" description="Ig-like" evidence="9">
    <location>
        <begin position="297"/>
        <end position="382"/>
    </location>
</feature>
<comment type="subcellular location">
    <subcellularLocation>
        <location evidence="1">Membrane</location>
        <topology evidence="1">Single-pass type I membrane protein</topology>
    </subcellularLocation>
</comment>